<comment type="caution">
    <text evidence="1">The sequence shown here is derived from an EMBL/GenBank/DDBJ whole genome shotgun (WGS) entry which is preliminary data.</text>
</comment>
<sequence length="242" mass="25300">MVYANDGYIMLLDALVFNNKKIGVISDDGIDWGGDSAEYIKLWGAQVRTAPVKKIKKKDGTNILKFTLIELLPQNCKDVMGGTVTGERWDAPADTVSLSGPLKIIAGTGQTIEIKNMTLDGLVRGKIGGDSALGIECELEMVKPADGGSPFAMYPTVPFITAVPTQLSFSKAGESKVVEIDASGPFTAGVLPAGFSMEIVNGRITVTASANTGAARNGSVEFTLASDPAKKVTVTLSQAGNA</sequence>
<dbReference type="RefSeq" id="WP_016273825.1">
    <property type="nucleotide sequence ID" value="NZ_KE159487.1"/>
</dbReference>
<gene>
    <name evidence="1" type="ORF">C801_02972</name>
</gene>
<name>R9I1H7_BACUN</name>
<protein>
    <recommendedName>
        <fullName evidence="3">BACON domain-containing protein</fullName>
    </recommendedName>
</protein>
<dbReference type="PATRIC" id="fig|1235787.3.peg.3016"/>
<dbReference type="HOGENOM" id="CLU_1131809_0_0_10"/>
<dbReference type="AlphaFoldDB" id="R9I1H7"/>
<accession>R9I1H7</accession>
<proteinExistence type="predicted"/>
<evidence type="ECO:0008006" key="3">
    <source>
        <dbReference type="Google" id="ProtNLM"/>
    </source>
</evidence>
<organism evidence="1 2">
    <name type="scientific">Bacteroides uniformis dnLKV2</name>
    <dbReference type="NCBI Taxonomy" id="1235787"/>
    <lineage>
        <taxon>Bacteria</taxon>
        <taxon>Pseudomonadati</taxon>
        <taxon>Bacteroidota</taxon>
        <taxon>Bacteroidia</taxon>
        <taxon>Bacteroidales</taxon>
        <taxon>Bacteroidaceae</taxon>
        <taxon>Bacteroides</taxon>
    </lineage>
</organism>
<evidence type="ECO:0000313" key="1">
    <source>
        <dbReference type="EMBL" id="EOS07195.1"/>
    </source>
</evidence>
<dbReference type="InterPro" id="IPR013783">
    <property type="entry name" value="Ig-like_fold"/>
</dbReference>
<dbReference type="EMBL" id="ASSO01000009">
    <property type="protein sequence ID" value="EOS07195.1"/>
    <property type="molecule type" value="Genomic_DNA"/>
</dbReference>
<evidence type="ECO:0000313" key="2">
    <source>
        <dbReference type="Proteomes" id="UP000014212"/>
    </source>
</evidence>
<dbReference type="Proteomes" id="UP000014212">
    <property type="component" value="Unassembled WGS sequence"/>
</dbReference>
<reference evidence="1 2" key="1">
    <citation type="submission" date="2013-04" db="EMBL/GenBank/DDBJ databases">
        <title>The Genome Sequence of Bacteroides uniformis dnLKV2.</title>
        <authorList>
            <consortium name="The Broad Institute Genomics Platform"/>
            <consortium name="The Broad Institute Genome Sequencing Center for Infectious Disease"/>
            <person name="Earl A."/>
            <person name="Xavier R."/>
            <person name="Kuhn K."/>
            <person name="Stappenbeck T."/>
            <person name="Walker B."/>
            <person name="Young S."/>
            <person name="Zeng Q."/>
            <person name="Gargeya S."/>
            <person name="Fitzgerald M."/>
            <person name="Haas B."/>
            <person name="Abouelleil A."/>
            <person name="Allen A.W."/>
            <person name="Alvarado L."/>
            <person name="Arachchi H.M."/>
            <person name="Berlin A.M."/>
            <person name="Chapman S.B."/>
            <person name="Gainer-Dewar J."/>
            <person name="Goldberg J."/>
            <person name="Griggs A."/>
            <person name="Gujja S."/>
            <person name="Hansen M."/>
            <person name="Howarth C."/>
            <person name="Imamovic A."/>
            <person name="Ireland A."/>
            <person name="Larimer J."/>
            <person name="McCowan C."/>
            <person name="Murphy C."/>
            <person name="Pearson M."/>
            <person name="Poon T.W."/>
            <person name="Priest M."/>
            <person name="Roberts A."/>
            <person name="Saif S."/>
            <person name="Shea T."/>
            <person name="Sisk P."/>
            <person name="Sykes S."/>
            <person name="Wortman J."/>
            <person name="Nusbaum C."/>
            <person name="Birren B."/>
        </authorList>
    </citation>
    <scope>NUCLEOTIDE SEQUENCE [LARGE SCALE GENOMIC DNA]</scope>
    <source>
        <strain evidence="2">dnLKV2</strain>
    </source>
</reference>
<dbReference type="Gene3D" id="2.60.40.10">
    <property type="entry name" value="Immunoglobulins"/>
    <property type="match status" value="1"/>
</dbReference>